<evidence type="ECO:0000256" key="2">
    <source>
        <dbReference type="SAM" id="SignalP"/>
    </source>
</evidence>
<feature type="region of interest" description="Disordered" evidence="1">
    <location>
        <begin position="121"/>
        <end position="156"/>
    </location>
</feature>
<feature type="chain" id="PRO_5002694219" evidence="2">
    <location>
        <begin position="21"/>
        <end position="711"/>
    </location>
</feature>
<dbReference type="SUPFAM" id="SSF53649">
    <property type="entry name" value="Alkaline phosphatase-like"/>
    <property type="match status" value="1"/>
</dbReference>
<evidence type="ECO:0000256" key="1">
    <source>
        <dbReference type="SAM" id="MobiDB-lite"/>
    </source>
</evidence>
<dbReference type="OrthoDB" id="9777768at2"/>
<dbReference type="RefSeq" id="WP_007279734.1">
    <property type="nucleotide sequence ID" value="NZ_ABCK01000016.1"/>
</dbReference>
<dbReference type="AlphaFoldDB" id="A6DPF2"/>
<dbReference type="CDD" id="cd16027">
    <property type="entry name" value="SGSH"/>
    <property type="match status" value="1"/>
</dbReference>
<protein>
    <submittedName>
        <fullName evidence="4">Probable sulfatase atsG</fullName>
    </submittedName>
</protein>
<sequence>MKLYYKFLLSLMTMTLFATAADKPNILWLVSEDNGARWLGSYGNPAKPTPNLDAFAAEGFRYTNTHASVPVCAPQRFTWLTGINAISAGTQGMRSNVVIPKSIRYYPEIFQDLGYYTSKGANKKGKIPGDGKTDYNSKGVKTSKEEKSREAHQSWNNGKTLDWDTLKKNQPFMHVINTHDTHESRSFGAFNSNKDNAPKAKNRAAYHPDLPEVDYVYEKYNECHRKMDKTVAMWLKDLEDSGMAENTIVVYSSDHGGVLPRSKRYLYNSGTHCPLIVRIPKKFKHLYPAEKPGMVVNELVSFTDFPKTFLSLGGASEKDLQQMQGRVFLGEKKDVEPKQIYSFRGRMDERLDMVRSVRERDLLYIRNYMPFVPVGQYLAYLHNSAAMRAWWKHHQEGKTDEITGRYFKQPRDIDELYDSASDYDNVKNLAFDPKNTQKIKEMRAALRSWQLSIFDSGFLPEDEINREAEKAGLLVYDYVRDPKLYPLESFIDMADLSLEVNLKNIPIFLKGLKSEYIGLRYWSTLGLLNLTFSNEIKDSKNIIAAMKQTVANDKSEVVRAYAAWLLVRLGEVDAGVVELKKLAFNSYSLNTIYNILDWMKPEISLPISSQVYLYATRHKDDRAFGNRMKILVHNMSNNSSPELAALIAKRQKASGLVRTKKNRLKNLAVNKDKYPEDRLAREKILNQKQYDQAVIDSESSLKELMKLFPRS</sequence>
<dbReference type="InterPro" id="IPR017850">
    <property type="entry name" value="Alkaline_phosphatase_core_sf"/>
</dbReference>
<keyword evidence="5" id="KW-1185">Reference proteome</keyword>
<dbReference type="InterPro" id="IPR016024">
    <property type="entry name" value="ARM-type_fold"/>
</dbReference>
<gene>
    <name evidence="4" type="ORF">LNTAR_05719</name>
</gene>
<accession>A6DPF2</accession>
<dbReference type="SUPFAM" id="SSF48371">
    <property type="entry name" value="ARM repeat"/>
    <property type="match status" value="1"/>
</dbReference>
<evidence type="ECO:0000313" key="5">
    <source>
        <dbReference type="Proteomes" id="UP000004947"/>
    </source>
</evidence>
<dbReference type="EMBL" id="ABCK01000016">
    <property type="protein sequence ID" value="EDM26448.1"/>
    <property type="molecule type" value="Genomic_DNA"/>
</dbReference>
<organism evidence="4 5">
    <name type="scientific">Lentisphaera araneosa HTCC2155</name>
    <dbReference type="NCBI Taxonomy" id="313628"/>
    <lineage>
        <taxon>Bacteria</taxon>
        <taxon>Pseudomonadati</taxon>
        <taxon>Lentisphaerota</taxon>
        <taxon>Lentisphaeria</taxon>
        <taxon>Lentisphaerales</taxon>
        <taxon>Lentisphaeraceae</taxon>
        <taxon>Lentisphaera</taxon>
    </lineage>
</organism>
<comment type="caution">
    <text evidence="4">The sequence shown here is derived from an EMBL/GenBank/DDBJ whole genome shotgun (WGS) entry which is preliminary data.</text>
</comment>
<dbReference type="eggNOG" id="COG3119">
    <property type="taxonomic scope" value="Bacteria"/>
</dbReference>
<dbReference type="PANTHER" id="PTHR43751">
    <property type="entry name" value="SULFATASE"/>
    <property type="match status" value="1"/>
</dbReference>
<feature type="domain" description="Sulfatase N-terminal" evidence="3">
    <location>
        <begin position="24"/>
        <end position="314"/>
    </location>
</feature>
<feature type="signal peptide" evidence="2">
    <location>
        <begin position="1"/>
        <end position="20"/>
    </location>
</feature>
<keyword evidence="2" id="KW-0732">Signal</keyword>
<dbReference type="Gene3D" id="3.40.720.10">
    <property type="entry name" value="Alkaline Phosphatase, subunit A"/>
    <property type="match status" value="1"/>
</dbReference>
<name>A6DPF2_9BACT</name>
<dbReference type="PANTHER" id="PTHR43751:SF1">
    <property type="entry name" value="SULFATASE ATSG-RELATED"/>
    <property type="match status" value="1"/>
</dbReference>
<dbReference type="Pfam" id="PF00884">
    <property type="entry name" value="Sulfatase"/>
    <property type="match status" value="1"/>
</dbReference>
<dbReference type="Proteomes" id="UP000004947">
    <property type="component" value="Unassembled WGS sequence"/>
</dbReference>
<dbReference type="InterPro" id="IPR000917">
    <property type="entry name" value="Sulfatase_N"/>
</dbReference>
<reference evidence="4 5" key="1">
    <citation type="journal article" date="2010" name="J. Bacteriol.">
        <title>Genome sequence of Lentisphaera araneosa HTCC2155T, the type species of the order Lentisphaerales in the phylum Lentisphaerae.</title>
        <authorList>
            <person name="Thrash J.C."/>
            <person name="Cho J.C."/>
            <person name="Vergin K.L."/>
            <person name="Morris R.M."/>
            <person name="Giovannoni S.J."/>
        </authorList>
    </citation>
    <scope>NUCLEOTIDE SEQUENCE [LARGE SCALE GENOMIC DNA]</scope>
    <source>
        <strain evidence="4 5">HTCC2155</strain>
    </source>
</reference>
<dbReference type="eggNOG" id="COG1413">
    <property type="taxonomic scope" value="Bacteria"/>
</dbReference>
<evidence type="ECO:0000259" key="3">
    <source>
        <dbReference type="Pfam" id="PF00884"/>
    </source>
</evidence>
<feature type="compositionally biased region" description="Basic and acidic residues" evidence="1">
    <location>
        <begin position="142"/>
        <end position="152"/>
    </location>
</feature>
<dbReference type="InterPro" id="IPR052701">
    <property type="entry name" value="GAG_Ulvan_Degrading_Sulfatases"/>
</dbReference>
<proteinExistence type="predicted"/>
<evidence type="ECO:0000313" key="4">
    <source>
        <dbReference type="EMBL" id="EDM26448.1"/>
    </source>
</evidence>
<dbReference type="STRING" id="313628.LNTAR_05719"/>